<comment type="subcellular location">
    <subcellularLocation>
        <location evidence="1 6">Membrane</location>
        <topology evidence="1 6">Multi-pass membrane protein</topology>
    </subcellularLocation>
</comment>
<evidence type="ECO:0000256" key="1">
    <source>
        <dbReference type="ARBA" id="ARBA00004141"/>
    </source>
</evidence>
<feature type="transmembrane region" description="Helical" evidence="6">
    <location>
        <begin position="188"/>
        <end position="208"/>
    </location>
</feature>
<dbReference type="Proteomes" id="UP000295252">
    <property type="component" value="Chromosome VI"/>
</dbReference>
<feature type="transmembrane region" description="Helical" evidence="6">
    <location>
        <begin position="253"/>
        <end position="274"/>
    </location>
</feature>
<dbReference type="InterPro" id="IPR030184">
    <property type="entry name" value="WAT1-related"/>
</dbReference>
<feature type="transmembrane region" description="Helical" evidence="6">
    <location>
        <begin position="286"/>
        <end position="308"/>
    </location>
</feature>
<dbReference type="PANTHER" id="PTHR31218">
    <property type="entry name" value="WAT1-RELATED PROTEIN"/>
    <property type="match status" value="1"/>
</dbReference>
<keyword evidence="5 6" id="KW-0472">Membrane</keyword>
<comment type="similarity">
    <text evidence="2 6">Belongs to the drug/metabolite transporter (DMT) superfamily. Plant drug/metabolite exporter (P-DME) (TC 2.A.7.4) family.</text>
</comment>
<organism evidence="8 9">
    <name type="scientific">Coffea canephora</name>
    <name type="common">Robusta coffee</name>
    <dbReference type="NCBI Taxonomy" id="49390"/>
    <lineage>
        <taxon>Eukaryota</taxon>
        <taxon>Viridiplantae</taxon>
        <taxon>Streptophyta</taxon>
        <taxon>Embryophyta</taxon>
        <taxon>Tracheophyta</taxon>
        <taxon>Spermatophyta</taxon>
        <taxon>Magnoliopsida</taxon>
        <taxon>eudicotyledons</taxon>
        <taxon>Gunneridae</taxon>
        <taxon>Pentapetalae</taxon>
        <taxon>asterids</taxon>
        <taxon>lamiids</taxon>
        <taxon>Gentianales</taxon>
        <taxon>Rubiaceae</taxon>
        <taxon>Ixoroideae</taxon>
        <taxon>Gardenieae complex</taxon>
        <taxon>Bertiereae - Coffeeae clade</taxon>
        <taxon>Coffeeae</taxon>
        <taxon>Coffea</taxon>
    </lineage>
</organism>
<protein>
    <recommendedName>
        <fullName evidence="6">WAT1-related protein</fullName>
    </recommendedName>
</protein>
<evidence type="ECO:0000256" key="2">
    <source>
        <dbReference type="ARBA" id="ARBA00007635"/>
    </source>
</evidence>
<accession>A0A068V915</accession>
<evidence type="ECO:0000313" key="9">
    <source>
        <dbReference type="Proteomes" id="UP000295252"/>
    </source>
</evidence>
<name>A0A068V915_COFCA</name>
<feature type="transmembrane region" description="Helical" evidence="6">
    <location>
        <begin position="220"/>
        <end position="241"/>
    </location>
</feature>
<evidence type="ECO:0000256" key="4">
    <source>
        <dbReference type="ARBA" id="ARBA00022989"/>
    </source>
</evidence>
<keyword evidence="4 6" id="KW-1133">Transmembrane helix</keyword>
<dbReference type="SUPFAM" id="SSF103481">
    <property type="entry name" value="Multidrug resistance efflux transporter EmrE"/>
    <property type="match status" value="1"/>
</dbReference>
<keyword evidence="3 6" id="KW-0812">Transmembrane</keyword>
<evidence type="ECO:0000256" key="5">
    <source>
        <dbReference type="ARBA" id="ARBA00023136"/>
    </source>
</evidence>
<dbReference type="OMA" id="SVLTWCI"/>
<evidence type="ECO:0000313" key="8">
    <source>
        <dbReference type="EMBL" id="CDP16994.1"/>
    </source>
</evidence>
<feature type="transmembrane region" description="Helical" evidence="6">
    <location>
        <begin position="131"/>
        <end position="151"/>
    </location>
</feature>
<dbReference type="STRING" id="49390.A0A068V915"/>
<dbReference type="AlphaFoldDB" id="A0A068V915"/>
<dbReference type="Gramene" id="CDP16994">
    <property type="protein sequence ID" value="CDP16994"/>
    <property type="gene ID" value="GSCOC_T00011354001"/>
</dbReference>
<evidence type="ECO:0000256" key="6">
    <source>
        <dbReference type="RuleBase" id="RU363077"/>
    </source>
</evidence>
<dbReference type="OrthoDB" id="1728340at2759"/>
<dbReference type="EMBL" id="HG739226">
    <property type="protein sequence ID" value="CDP16994.1"/>
    <property type="molecule type" value="Genomic_DNA"/>
</dbReference>
<dbReference type="GO" id="GO:0022857">
    <property type="term" value="F:transmembrane transporter activity"/>
    <property type="evidence" value="ECO:0007669"/>
    <property type="project" value="InterPro"/>
</dbReference>
<feature type="domain" description="EamA" evidence="7">
    <location>
        <begin position="52"/>
        <end position="149"/>
    </location>
</feature>
<reference evidence="9" key="1">
    <citation type="journal article" date="2014" name="Science">
        <title>The coffee genome provides insight into the convergent evolution of caffeine biosynthesis.</title>
        <authorList>
            <person name="Denoeud F."/>
            <person name="Carretero-Paulet L."/>
            <person name="Dereeper A."/>
            <person name="Droc G."/>
            <person name="Guyot R."/>
            <person name="Pietrella M."/>
            <person name="Zheng C."/>
            <person name="Alberti A."/>
            <person name="Anthony F."/>
            <person name="Aprea G."/>
            <person name="Aury J.M."/>
            <person name="Bento P."/>
            <person name="Bernard M."/>
            <person name="Bocs S."/>
            <person name="Campa C."/>
            <person name="Cenci A."/>
            <person name="Combes M.C."/>
            <person name="Crouzillat D."/>
            <person name="Da Silva C."/>
            <person name="Daddiego L."/>
            <person name="De Bellis F."/>
            <person name="Dussert S."/>
            <person name="Garsmeur O."/>
            <person name="Gayraud T."/>
            <person name="Guignon V."/>
            <person name="Jahn K."/>
            <person name="Jamilloux V."/>
            <person name="Joet T."/>
            <person name="Labadie K."/>
            <person name="Lan T."/>
            <person name="Leclercq J."/>
            <person name="Lepelley M."/>
            <person name="Leroy T."/>
            <person name="Li L.T."/>
            <person name="Librado P."/>
            <person name="Lopez L."/>
            <person name="Munoz A."/>
            <person name="Noel B."/>
            <person name="Pallavicini A."/>
            <person name="Perrotta G."/>
            <person name="Poncet V."/>
            <person name="Pot D."/>
            <person name="Priyono X."/>
            <person name="Rigoreau M."/>
            <person name="Rouard M."/>
            <person name="Rozas J."/>
            <person name="Tranchant-Dubreuil C."/>
            <person name="VanBuren R."/>
            <person name="Zhang Q."/>
            <person name="Andrade A.C."/>
            <person name="Argout X."/>
            <person name="Bertrand B."/>
            <person name="de Kochko A."/>
            <person name="Graziosi G."/>
            <person name="Henry R.J."/>
            <person name="Jayarama X."/>
            <person name="Ming R."/>
            <person name="Nagai C."/>
            <person name="Rounsley S."/>
            <person name="Sankoff D."/>
            <person name="Giuliano G."/>
            <person name="Albert V.A."/>
            <person name="Wincker P."/>
            <person name="Lashermes P."/>
        </authorList>
    </citation>
    <scope>NUCLEOTIDE SEQUENCE [LARGE SCALE GENOMIC DNA]</scope>
    <source>
        <strain evidence="9">cv. DH200-94</strain>
    </source>
</reference>
<feature type="transmembrane region" description="Helical" evidence="6">
    <location>
        <begin position="74"/>
        <end position="93"/>
    </location>
</feature>
<dbReference type="InterPro" id="IPR000620">
    <property type="entry name" value="EamA_dom"/>
</dbReference>
<keyword evidence="9" id="KW-1185">Reference proteome</keyword>
<dbReference type="PhylomeDB" id="A0A068V915"/>
<gene>
    <name evidence="8" type="ORF">GSCOC_T00011354001</name>
</gene>
<proteinExistence type="inferred from homology"/>
<sequence length="337" mass="36859">MGVKSYVVQMVPLAAMAMVECYRCSLIHTDQSSHVRRNESLCLCCLLKCYCHFILSPFSFIFERKNRPHLNLSLLCKFFLLSLLGYNCVFTDISYSSPTLGSATTNLIPAFTLLLAVIFKMEKLNLRSSRSQIKIIGTLVSIAGALVLTLYKGPSIGSFATNSLSPPSESSHRPLNSSSYLMEVRNNWVIGGFFFATACLSVSFWNISQAALLKGYLSQLTTAAVFCLFGSIQSAGVSLIAERNNPNPWKPRPVIEVITIVYSAVFGSIMTFCAQTRKGPVFVAMFKPLGIAIAAMMSVIILGGTLHVGTQDISQPRSAVYQVKPLTPVHNTASRPT</sequence>
<dbReference type="InterPro" id="IPR037185">
    <property type="entry name" value="EmrE-like"/>
</dbReference>
<dbReference type="GO" id="GO:0016020">
    <property type="term" value="C:membrane"/>
    <property type="evidence" value="ECO:0007669"/>
    <property type="project" value="UniProtKB-SubCell"/>
</dbReference>
<feature type="transmembrane region" description="Helical" evidence="6">
    <location>
        <begin position="99"/>
        <end position="119"/>
    </location>
</feature>
<dbReference type="InParanoid" id="A0A068V915"/>
<evidence type="ECO:0000259" key="7">
    <source>
        <dbReference type="Pfam" id="PF00892"/>
    </source>
</evidence>
<dbReference type="Pfam" id="PF00892">
    <property type="entry name" value="EamA"/>
    <property type="match status" value="1"/>
</dbReference>
<evidence type="ECO:0000256" key="3">
    <source>
        <dbReference type="ARBA" id="ARBA00022692"/>
    </source>
</evidence>